<keyword evidence="4" id="KW-0732">Signal</keyword>
<name>A0ABM7LVV4_9ACTN</name>
<organism evidence="5 6">
    <name type="scientific">Actinoplanes ianthinogenes</name>
    <dbReference type="NCBI Taxonomy" id="122358"/>
    <lineage>
        <taxon>Bacteria</taxon>
        <taxon>Bacillati</taxon>
        <taxon>Actinomycetota</taxon>
        <taxon>Actinomycetes</taxon>
        <taxon>Micromonosporales</taxon>
        <taxon>Micromonosporaceae</taxon>
        <taxon>Actinoplanes</taxon>
    </lineage>
</organism>
<dbReference type="PANTHER" id="PTHR38340:SF1">
    <property type="entry name" value="S-LAYER PROTEIN"/>
    <property type="match status" value="1"/>
</dbReference>
<feature type="signal peptide" evidence="4">
    <location>
        <begin position="1"/>
        <end position="29"/>
    </location>
</feature>
<sequence>MSRSIWLTRAGVAVLAPLGLALAAAPAQAAAGGIVRVTTNASGAHVVYNAAAGKVNSVTITRSGAKLVIDDRVAIRAGAGCKAVKRDRTKVVCSSKRGWAGVSLALGAGDDTVVNRTNVKLAADGGIGNDRLTGGTSADSLAGGPGVDYVNGAGGNDTLAGGPGNDRLYGGPGNDVVRAGDGADGVYGGSGNDTLVGEDGGDYVDGGAGNDRVTGDGHKYDTGFGFVDTLRGGSGFDTIVYDELAETVRIDLFGSARGTGSNGGDSVDGSFEGAWAGAWGSATFIGNNAGNVLISSNGAAVMDGRGGDDTLIAGDGDTKLSGGPGNDTLVVKRAGTAPQGGPNALDGGDGTDKCTPAFTDRDTLSGCER</sequence>
<evidence type="ECO:0000313" key="5">
    <source>
        <dbReference type="EMBL" id="BCJ43340.1"/>
    </source>
</evidence>
<keyword evidence="6" id="KW-1185">Reference proteome</keyword>
<accession>A0ABM7LVV4</accession>
<comment type="subcellular location">
    <subcellularLocation>
        <location evidence="1">Secreted</location>
    </subcellularLocation>
</comment>
<dbReference type="PANTHER" id="PTHR38340">
    <property type="entry name" value="S-LAYER PROTEIN"/>
    <property type="match status" value="1"/>
</dbReference>
<dbReference type="PRINTS" id="PR00313">
    <property type="entry name" value="CABNDNGRPT"/>
</dbReference>
<protein>
    <recommendedName>
        <fullName evidence="7">Hemolysin type calcium-binding protein</fullName>
    </recommendedName>
</protein>
<dbReference type="Gene3D" id="2.150.10.10">
    <property type="entry name" value="Serralysin-like metalloprotease, C-terminal"/>
    <property type="match status" value="2"/>
</dbReference>
<dbReference type="Pfam" id="PF00353">
    <property type="entry name" value="HemolysinCabind"/>
    <property type="match status" value="4"/>
</dbReference>
<dbReference type="InterPro" id="IPR001343">
    <property type="entry name" value="Hemolysn_Ca-bd"/>
</dbReference>
<evidence type="ECO:0000313" key="6">
    <source>
        <dbReference type="Proteomes" id="UP000676967"/>
    </source>
</evidence>
<dbReference type="EMBL" id="AP023356">
    <property type="protein sequence ID" value="BCJ43340.1"/>
    <property type="molecule type" value="Genomic_DNA"/>
</dbReference>
<feature type="chain" id="PRO_5045193076" description="Hemolysin type calcium-binding protein" evidence="4">
    <location>
        <begin position="30"/>
        <end position="369"/>
    </location>
</feature>
<evidence type="ECO:0000256" key="3">
    <source>
        <dbReference type="SAM" id="MobiDB-lite"/>
    </source>
</evidence>
<evidence type="ECO:0000256" key="1">
    <source>
        <dbReference type="ARBA" id="ARBA00004613"/>
    </source>
</evidence>
<evidence type="ECO:0000256" key="4">
    <source>
        <dbReference type="SAM" id="SignalP"/>
    </source>
</evidence>
<feature type="compositionally biased region" description="Basic and acidic residues" evidence="3">
    <location>
        <begin position="359"/>
        <end position="369"/>
    </location>
</feature>
<dbReference type="InterPro" id="IPR011049">
    <property type="entry name" value="Serralysin-like_metalloprot_C"/>
</dbReference>
<reference evidence="5 6" key="1">
    <citation type="submission" date="2020-08" db="EMBL/GenBank/DDBJ databases">
        <title>Whole genome shotgun sequence of Actinoplanes ianthinogenes NBRC 13996.</title>
        <authorList>
            <person name="Komaki H."/>
            <person name="Tamura T."/>
        </authorList>
    </citation>
    <scope>NUCLEOTIDE SEQUENCE [LARGE SCALE GENOMIC DNA]</scope>
    <source>
        <strain evidence="5 6">NBRC 13996</strain>
    </source>
</reference>
<dbReference type="InterPro" id="IPR018511">
    <property type="entry name" value="Hemolysin-typ_Ca-bd_CS"/>
</dbReference>
<feature type="region of interest" description="Disordered" evidence="3">
    <location>
        <begin position="334"/>
        <end position="369"/>
    </location>
</feature>
<dbReference type="Proteomes" id="UP000676967">
    <property type="component" value="Chromosome"/>
</dbReference>
<gene>
    <name evidence="5" type="ORF">Aiant_39970</name>
</gene>
<dbReference type="RefSeq" id="WP_189332248.1">
    <property type="nucleotide sequence ID" value="NZ_AP023356.1"/>
</dbReference>
<proteinExistence type="predicted"/>
<keyword evidence="2" id="KW-0964">Secreted</keyword>
<dbReference type="InterPro" id="IPR050557">
    <property type="entry name" value="RTX_toxin/Mannuronan_C5-epim"/>
</dbReference>
<dbReference type="PROSITE" id="PS00330">
    <property type="entry name" value="HEMOLYSIN_CALCIUM"/>
    <property type="match status" value="1"/>
</dbReference>
<evidence type="ECO:0008006" key="7">
    <source>
        <dbReference type="Google" id="ProtNLM"/>
    </source>
</evidence>
<dbReference type="SUPFAM" id="SSF51120">
    <property type="entry name" value="beta-Roll"/>
    <property type="match status" value="2"/>
</dbReference>
<evidence type="ECO:0000256" key="2">
    <source>
        <dbReference type="ARBA" id="ARBA00022525"/>
    </source>
</evidence>